<dbReference type="InterPro" id="IPR002347">
    <property type="entry name" value="SDR_fam"/>
</dbReference>
<dbReference type="PANTHER" id="PTHR44115:SF4">
    <property type="entry name" value="OXIDOREDUCTASE"/>
    <property type="match status" value="1"/>
</dbReference>
<keyword evidence="1" id="KW-0560">Oxidoreductase</keyword>
<dbReference type="WBParaSite" id="HPBE_0001812901-mRNA-1">
    <property type="protein sequence ID" value="HPBE_0001812901-mRNA-1"/>
    <property type="gene ID" value="HPBE_0001812901"/>
</dbReference>
<dbReference type="PROSITE" id="PS00061">
    <property type="entry name" value="ADH_SHORT"/>
    <property type="match status" value="1"/>
</dbReference>
<dbReference type="PRINTS" id="PR00080">
    <property type="entry name" value="SDRFAMILY"/>
</dbReference>
<dbReference type="Pfam" id="PF13561">
    <property type="entry name" value="adh_short_C2"/>
    <property type="match status" value="1"/>
</dbReference>
<dbReference type="AlphaFoldDB" id="A0A3P8AAR8"/>
<protein>
    <submittedName>
        <fullName evidence="4">NAD(P)-binding protein</fullName>
    </submittedName>
</protein>
<reference evidence="4" key="2">
    <citation type="submission" date="2019-09" db="UniProtKB">
        <authorList>
            <consortium name="WormBaseParasite"/>
        </authorList>
    </citation>
    <scope>IDENTIFICATION</scope>
</reference>
<evidence type="ECO:0000313" key="3">
    <source>
        <dbReference type="Proteomes" id="UP000050761"/>
    </source>
</evidence>
<dbReference type="Gene3D" id="3.40.50.720">
    <property type="entry name" value="NAD(P)-binding Rossmann-like Domain"/>
    <property type="match status" value="1"/>
</dbReference>
<reference evidence="2 3" key="1">
    <citation type="submission" date="2018-11" db="EMBL/GenBank/DDBJ databases">
        <authorList>
            <consortium name="Pathogen Informatics"/>
        </authorList>
    </citation>
    <scope>NUCLEOTIDE SEQUENCE [LARGE SCALE GENOMIC DNA]</scope>
</reference>
<evidence type="ECO:0000313" key="4">
    <source>
        <dbReference type="WBParaSite" id="HPBE_0001812901-mRNA-1"/>
    </source>
</evidence>
<dbReference type="InterPro" id="IPR036291">
    <property type="entry name" value="NAD(P)-bd_dom_sf"/>
</dbReference>
<evidence type="ECO:0000256" key="1">
    <source>
        <dbReference type="ARBA" id="ARBA00023002"/>
    </source>
</evidence>
<keyword evidence="3" id="KW-1185">Reference proteome</keyword>
<organism evidence="2">
    <name type="scientific">Heligmosomoides polygyrus</name>
    <name type="common">Parasitic roundworm</name>
    <dbReference type="NCBI Taxonomy" id="6339"/>
    <lineage>
        <taxon>Eukaryota</taxon>
        <taxon>Metazoa</taxon>
        <taxon>Ecdysozoa</taxon>
        <taxon>Nematoda</taxon>
        <taxon>Chromadorea</taxon>
        <taxon>Rhabditida</taxon>
        <taxon>Rhabditina</taxon>
        <taxon>Rhabditomorpha</taxon>
        <taxon>Strongyloidea</taxon>
        <taxon>Heligmosomidae</taxon>
        <taxon>Heligmosomoides</taxon>
    </lineage>
</organism>
<dbReference type="SUPFAM" id="SSF51735">
    <property type="entry name" value="NAD(P)-binding Rossmann-fold domains"/>
    <property type="match status" value="1"/>
</dbReference>
<dbReference type="PANTHER" id="PTHR44115">
    <property type="entry name" value="PROTEIN CBG09704"/>
    <property type="match status" value="1"/>
</dbReference>
<dbReference type="OrthoDB" id="47007at2759"/>
<gene>
    <name evidence="2" type="ORF">HPBE_LOCUS18128</name>
</gene>
<evidence type="ECO:0000313" key="2">
    <source>
        <dbReference type="EMBL" id="VDP10702.1"/>
    </source>
</evidence>
<dbReference type="PRINTS" id="PR00081">
    <property type="entry name" value="GDHRDH"/>
</dbReference>
<accession>A0A3P8AAR8</accession>
<dbReference type="InterPro" id="IPR020904">
    <property type="entry name" value="Sc_DH/Rdtase_CS"/>
</dbReference>
<sequence>MDINLRSVIQLVRLCRPHLIRSKGEIVNISSINALNFGFKQVPYYAISKAGLDQFTRALAIDLIGFGVRVNGVSPGIVETDFMDSVQMPPFFQVYKFYGSQPNAAPYGSNASAADIANIIAFLADRSASSVIVGQMIVADGGTSLIMGAYTFDFEKVKSA</sequence>
<dbReference type="EMBL" id="UZAH01030481">
    <property type="protein sequence ID" value="VDP10702.1"/>
    <property type="molecule type" value="Genomic_DNA"/>
</dbReference>
<dbReference type="GO" id="GO:0016491">
    <property type="term" value="F:oxidoreductase activity"/>
    <property type="evidence" value="ECO:0007669"/>
    <property type="project" value="UniProtKB-KW"/>
</dbReference>
<proteinExistence type="predicted"/>
<name>A0A3P8AAR8_HELPZ</name>
<dbReference type="Proteomes" id="UP000050761">
    <property type="component" value="Unassembled WGS sequence"/>
</dbReference>